<dbReference type="KEGG" id="cwo:Cwoe_2058"/>
<dbReference type="STRING" id="469383.Cwoe_2058"/>
<dbReference type="Pfam" id="PF04909">
    <property type="entry name" value="Amidohydro_2"/>
    <property type="match status" value="1"/>
</dbReference>
<evidence type="ECO:0000313" key="3">
    <source>
        <dbReference type="EMBL" id="ADB50484.1"/>
    </source>
</evidence>
<dbReference type="eggNOG" id="COG2159">
    <property type="taxonomic scope" value="Bacteria"/>
</dbReference>
<accession>D3F4B2</accession>
<reference evidence="3 4" key="1">
    <citation type="journal article" date="2010" name="Stand. Genomic Sci.">
        <title>Complete genome sequence of Conexibacter woesei type strain (ID131577).</title>
        <authorList>
            <person name="Pukall R."/>
            <person name="Lapidus A."/>
            <person name="Glavina Del Rio T."/>
            <person name="Copeland A."/>
            <person name="Tice H."/>
            <person name="Cheng J.-F."/>
            <person name="Lucas S."/>
            <person name="Chen F."/>
            <person name="Nolan M."/>
            <person name="Bruce D."/>
            <person name="Goodwin L."/>
            <person name="Pitluck S."/>
            <person name="Mavromatis K."/>
            <person name="Ivanova N."/>
            <person name="Ovchinnikova G."/>
            <person name="Pati A."/>
            <person name="Chen A."/>
            <person name="Palaniappan K."/>
            <person name="Land M."/>
            <person name="Hauser L."/>
            <person name="Chang Y.-J."/>
            <person name="Jeffries C.D."/>
            <person name="Chain P."/>
            <person name="Meincke L."/>
            <person name="Sims D."/>
            <person name="Brettin T."/>
            <person name="Detter J.C."/>
            <person name="Rohde M."/>
            <person name="Goeker M."/>
            <person name="Bristow J."/>
            <person name="Eisen J.A."/>
            <person name="Markowitz V."/>
            <person name="Kyrpides N.C."/>
            <person name="Klenk H.-P."/>
            <person name="Hugenholtz P."/>
        </authorList>
    </citation>
    <scope>NUCLEOTIDE SEQUENCE [LARGE SCALE GENOMIC DNA]</scope>
    <source>
        <strain evidence="4">DSM 14684 / CIP 108061 / JCM 11494 / NBRC 100937 / ID131577</strain>
    </source>
</reference>
<evidence type="ECO:0000256" key="1">
    <source>
        <dbReference type="ARBA" id="ARBA00023239"/>
    </source>
</evidence>
<dbReference type="InterPro" id="IPR006680">
    <property type="entry name" value="Amidohydro-rel"/>
</dbReference>
<reference evidence="4" key="2">
    <citation type="submission" date="2010-01" db="EMBL/GenBank/DDBJ databases">
        <title>The complete genome of Conexibacter woesei DSM 14684.</title>
        <authorList>
            <consortium name="US DOE Joint Genome Institute (JGI-PGF)"/>
            <person name="Lucas S."/>
            <person name="Copeland A."/>
            <person name="Lapidus A."/>
            <person name="Glavina del Rio T."/>
            <person name="Dalin E."/>
            <person name="Tice H."/>
            <person name="Bruce D."/>
            <person name="Goodwin L."/>
            <person name="Pitluck S."/>
            <person name="Kyrpides N."/>
            <person name="Mavromatis K."/>
            <person name="Ivanova N."/>
            <person name="Mikhailova N."/>
            <person name="Chertkov O."/>
            <person name="Brettin T."/>
            <person name="Detter J.C."/>
            <person name="Han C."/>
            <person name="Larimer F."/>
            <person name="Land M."/>
            <person name="Hauser L."/>
            <person name="Markowitz V."/>
            <person name="Cheng J.-F."/>
            <person name="Hugenholtz P."/>
            <person name="Woyke T."/>
            <person name="Wu D."/>
            <person name="Pukall R."/>
            <person name="Steenblock K."/>
            <person name="Schneider S."/>
            <person name="Klenk H.-P."/>
            <person name="Eisen J.A."/>
        </authorList>
    </citation>
    <scope>NUCLEOTIDE SEQUENCE [LARGE SCALE GENOMIC DNA]</scope>
    <source>
        <strain evidence="4">DSM 14684 / CIP 108061 / JCM 11494 / NBRC 100937 / ID131577</strain>
    </source>
</reference>
<keyword evidence="1" id="KW-0456">Lyase</keyword>
<name>D3F4B2_CONWI</name>
<organism evidence="3 4">
    <name type="scientific">Conexibacter woesei (strain DSM 14684 / CCUG 47730 / CIP 108061 / JCM 11494 / NBRC 100937 / ID131577)</name>
    <dbReference type="NCBI Taxonomy" id="469383"/>
    <lineage>
        <taxon>Bacteria</taxon>
        <taxon>Bacillati</taxon>
        <taxon>Actinomycetota</taxon>
        <taxon>Thermoleophilia</taxon>
        <taxon>Solirubrobacterales</taxon>
        <taxon>Conexibacteraceae</taxon>
        <taxon>Conexibacter</taxon>
    </lineage>
</organism>
<keyword evidence="4" id="KW-1185">Reference proteome</keyword>
<dbReference type="CDD" id="cd01292">
    <property type="entry name" value="metallo-dependent_hydrolases"/>
    <property type="match status" value="1"/>
</dbReference>
<dbReference type="Proteomes" id="UP000008229">
    <property type="component" value="Chromosome"/>
</dbReference>
<proteinExistence type="predicted"/>
<dbReference type="GO" id="GO:0016787">
    <property type="term" value="F:hydrolase activity"/>
    <property type="evidence" value="ECO:0007669"/>
    <property type="project" value="UniProtKB-KW"/>
</dbReference>
<evidence type="ECO:0000313" key="4">
    <source>
        <dbReference type="Proteomes" id="UP000008229"/>
    </source>
</evidence>
<dbReference type="HOGENOM" id="CLU_044590_4_3_11"/>
<dbReference type="InterPro" id="IPR032466">
    <property type="entry name" value="Metal_Hydrolase"/>
</dbReference>
<protein>
    <submittedName>
        <fullName evidence="3">Amidohydrolase 2</fullName>
    </submittedName>
</protein>
<dbReference type="PANTHER" id="PTHR21240:SF19">
    <property type="entry name" value="CATALYTIC_ HYDROLASE"/>
    <property type="match status" value="1"/>
</dbReference>
<dbReference type="SUPFAM" id="SSF51556">
    <property type="entry name" value="Metallo-dependent hydrolases"/>
    <property type="match status" value="1"/>
</dbReference>
<dbReference type="EMBL" id="CP001854">
    <property type="protein sequence ID" value="ADB50484.1"/>
    <property type="molecule type" value="Genomic_DNA"/>
</dbReference>
<dbReference type="InterPro" id="IPR032465">
    <property type="entry name" value="ACMSD"/>
</dbReference>
<dbReference type="GO" id="GO:0016831">
    <property type="term" value="F:carboxy-lyase activity"/>
    <property type="evidence" value="ECO:0007669"/>
    <property type="project" value="InterPro"/>
</dbReference>
<gene>
    <name evidence="3" type="ordered locus">Cwoe_2058</name>
</gene>
<sequence length="303" mass="31338">MGPEGWKGMLGGLHAEAPAFLHALGGAYALAAGLAPAELRAQLRSDPSAAIERLARALGTDVDADAEELRAGGVRRAVVHGSTFPLPGGGTVNDHVAARAARHPDLIDGWAGVDLRDAAAAVAEIDRCAALGMRGVTVIPFLAAVDAESAACRAVYEHAAARGLPVWLHCGFHPVGGRAMTTPEQLDRIAAAHPRLALVAGHGGWPWVGELVAVLMRHPNVYLDTSAHDPARMAAPGSGWEPLLHGLAGPLRRQVVFGSAALVHGRGWRDFAGGVPALGLPDALAAAWLYGNAARLLDLKGND</sequence>
<dbReference type="Gene3D" id="3.20.20.140">
    <property type="entry name" value="Metal-dependent hydrolases"/>
    <property type="match status" value="1"/>
</dbReference>
<feature type="domain" description="Amidohydrolase-related" evidence="2">
    <location>
        <begin position="46"/>
        <end position="299"/>
    </location>
</feature>
<dbReference type="PANTHER" id="PTHR21240">
    <property type="entry name" value="2-AMINO-3-CARBOXYLMUCONATE-6-SEMIALDEHYDE DECARBOXYLASE"/>
    <property type="match status" value="1"/>
</dbReference>
<keyword evidence="3" id="KW-0378">Hydrolase</keyword>
<dbReference type="AlphaFoldDB" id="D3F4B2"/>
<evidence type="ECO:0000259" key="2">
    <source>
        <dbReference type="Pfam" id="PF04909"/>
    </source>
</evidence>